<feature type="compositionally biased region" description="Basic residues" evidence="9">
    <location>
        <begin position="172"/>
        <end position="188"/>
    </location>
</feature>
<dbReference type="Gene3D" id="3.30.390.30">
    <property type="match status" value="1"/>
</dbReference>
<feature type="non-terminal residue" evidence="12">
    <location>
        <position position="1"/>
    </location>
</feature>
<dbReference type="GO" id="GO:0034599">
    <property type="term" value="P:cellular response to oxidative stress"/>
    <property type="evidence" value="ECO:0007669"/>
    <property type="project" value="TreeGrafter"/>
</dbReference>
<dbReference type="GO" id="GO:0004362">
    <property type="term" value="F:glutathione-disulfide reductase (NADPH) activity"/>
    <property type="evidence" value="ECO:0007669"/>
    <property type="project" value="TreeGrafter"/>
</dbReference>
<evidence type="ECO:0000259" key="11">
    <source>
        <dbReference type="Pfam" id="PF07992"/>
    </source>
</evidence>
<evidence type="ECO:0000256" key="4">
    <source>
        <dbReference type="ARBA" id="ARBA00022827"/>
    </source>
</evidence>
<evidence type="ECO:0000313" key="12">
    <source>
        <dbReference type="EMBL" id="KAJ8606863.1"/>
    </source>
</evidence>
<dbReference type="GO" id="GO:0006749">
    <property type="term" value="P:glutathione metabolic process"/>
    <property type="evidence" value="ECO:0007669"/>
    <property type="project" value="TreeGrafter"/>
</dbReference>
<evidence type="ECO:0000256" key="1">
    <source>
        <dbReference type="ARBA" id="ARBA00001974"/>
    </source>
</evidence>
<evidence type="ECO:0000256" key="6">
    <source>
        <dbReference type="ARBA" id="ARBA00023157"/>
    </source>
</evidence>
<comment type="cofactor">
    <cofactor evidence="1">
        <name>FAD</name>
        <dbReference type="ChEBI" id="CHEBI:57692"/>
    </cofactor>
</comment>
<dbReference type="EMBL" id="JAQMWT010000245">
    <property type="protein sequence ID" value="KAJ8606863.1"/>
    <property type="molecule type" value="Genomic_DNA"/>
</dbReference>
<dbReference type="InterPro" id="IPR023753">
    <property type="entry name" value="FAD/NAD-binding_dom"/>
</dbReference>
<dbReference type="Pfam" id="PF02852">
    <property type="entry name" value="Pyr_redox_dim"/>
    <property type="match status" value="1"/>
</dbReference>
<protein>
    <recommendedName>
        <fullName evidence="14">Thioredoxin reductase</fullName>
    </recommendedName>
</protein>
<evidence type="ECO:0000256" key="9">
    <source>
        <dbReference type="SAM" id="MobiDB-lite"/>
    </source>
</evidence>
<keyword evidence="3 8" id="KW-0285">Flavoprotein</keyword>
<evidence type="ECO:0000259" key="10">
    <source>
        <dbReference type="Pfam" id="PF02852"/>
    </source>
</evidence>
<keyword evidence="13" id="KW-1185">Reference proteome</keyword>
<keyword evidence="4 8" id="KW-0274">FAD</keyword>
<dbReference type="SUPFAM" id="SSF55424">
    <property type="entry name" value="FAD/NAD-linked reductases, dimerisation (C-terminal) domain"/>
    <property type="match status" value="1"/>
</dbReference>
<feature type="domain" description="FAD/NAD(P)-binding" evidence="11">
    <location>
        <begin position="64"/>
        <end position="270"/>
    </location>
</feature>
<dbReference type="GO" id="GO:0005829">
    <property type="term" value="C:cytosol"/>
    <property type="evidence" value="ECO:0007669"/>
    <property type="project" value="TreeGrafter"/>
</dbReference>
<proteinExistence type="inferred from homology"/>
<gene>
    <name evidence="12" type="ORF">CTAYLR_010257</name>
</gene>
<dbReference type="InterPro" id="IPR036188">
    <property type="entry name" value="FAD/NAD-bd_sf"/>
</dbReference>
<evidence type="ECO:0000256" key="7">
    <source>
        <dbReference type="ARBA" id="ARBA00023284"/>
    </source>
</evidence>
<evidence type="ECO:0008006" key="14">
    <source>
        <dbReference type="Google" id="ProtNLM"/>
    </source>
</evidence>
<evidence type="ECO:0000313" key="13">
    <source>
        <dbReference type="Proteomes" id="UP001230188"/>
    </source>
</evidence>
<comment type="similarity">
    <text evidence="2 8">Belongs to the class-I pyridine nucleotide-disulfide oxidoreductase family.</text>
</comment>
<evidence type="ECO:0000256" key="5">
    <source>
        <dbReference type="ARBA" id="ARBA00023002"/>
    </source>
</evidence>
<evidence type="ECO:0000256" key="3">
    <source>
        <dbReference type="ARBA" id="ARBA00022630"/>
    </source>
</evidence>
<dbReference type="GO" id="GO:0045454">
    <property type="term" value="P:cell redox homeostasis"/>
    <property type="evidence" value="ECO:0007669"/>
    <property type="project" value="InterPro"/>
</dbReference>
<dbReference type="GO" id="GO:0050660">
    <property type="term" value="F:flavin adenine dinucleotide binding"/>
    <property type="evidence" value="ECO:0007669"/>
    <property type="project" value="InterPro"/>
</dbReference>
<keyword evidence="7 8" id="KW-0676">Redox-active center</keyword>
<dbReference type="PROSITE" id="PS00076">
    <property type="entry name" value="PYRIDINE_REDOX_1"/>
    <property type="match status" value="1"/>
</dbReference>
<dbReference type="Pfam" id="PF07992">
    <property type="entry name" value="Pyr_redox_2"/>
    <property type="match status" value="1"/>
</dbReference>
<evidence type="ECO:0000256" key="2">
    <source>
        <dbReference type="ARBA" id="ARBA00007532"/>
    </source>
</evidence>
<dbReference type="InterPro" id="IPR046952">
    <property type="entry name" value="GSHR/TRXR-like"/>
</dbReference>
<dbReference type="GO" id="GO:0005739">
    <property type="term" value="C:mitochondrion"/>
    <property type="evidence" value="ECO:0007669"/>
    <property type="project" value="TreeGrafter"/>
</dbReference>
<dbReference type="Gene3D" id="3.50.50.60">
    <property type="entry name" value="FAD/NAD(P)-binding domain"/>
    <property type="match status" value="3"/>
</dbReference>
<dbReference type="PANTHER" id="PTHR42737">
    <property type="entry name" value="GLUTATHIONE REDUCTASE"/>
    <property type="match status" value="1"/>
</dbReference>
<sequence>GPSLYQRAAHIASSLSLLYPTRYGSEPHESATRDEFREQLASYRSLVPESEAASQHESSPFVSARLGAKVAVVDFVPLSPAGSRWGLGGTCVNVGCIPKKLMHASALAGEAMRDDAAAFGTASAREAGIDYLNRLAAFEDAHALEVRNAKGETSTITAARFVVAVGGRGRARLAKAPSTRRQRRHLSSKKPPQDAVRGGGTSRSSALAFSLASVPRDCMVRSVAARLRSRVSKITDDAGRRGIAFQTGRVPTKIEKVGDVLRATGKLKDEQLPGALTSTLLATSSKAARTHAGRDRSGRRLARRLFGGGVDEPRDSRLRADHRLHALEFGTVGLTEDQARAECADLEVYVSEAFAKLLVDKADGTVLGFHYLGPNAGEVTQGFAVAMRCGATYDDFISTIGIHPTNAEEFCDLTITKASGLSPAKAGC</sequence>
<dbReference type="InterPro" id="IPR016156">
    <property type="entry name" value="FAD/NAD-linked_Rdtase_dimer_sf"/>
</dbReference>
<accession>A0AAD7UK24</accession>
<feature type="domain" description="Pyridine nucleotide-disulphide oxidoreductase dimerisation" evidence="10">
    <location>
        <begin position="327"/>
        <end position="410"/>
    </location>
</feature>
<dbReference type="InterPro" id="IPR012999">
    <property type="entry name" value="Pyr_OxRdtase_I_AS"/>
</dbReference>
<name>A0AAD7UK24_9STRA</name>
<dbReference type="AlphaFoldDB" id="A0AAD7UK24"/>
<evidence type="ECO:0000256" key="8">
    <source>
        <dbReference type="RuleBase" id="RU003691"/>
    </source>
</evidence>
<dbReference type="Proteomes" id="UP001230188">
    <property type="component" value="Unassembled WGS sequence"/>
</dbReference>
<keyword evidence="5 8" id="KW-0560">Oxidoreductase</keyword>
<dbReference type="InterPro" id="IPR004099">
    <property type="entry name" value="Pyr_nucl-diS_OxRdtase_dimer"/>
</dbReference>
<organism evidence="12 13">
    <name type="scientific">Chrysophaeum taylorii</name>
    <dbReference type="NCBI Taxonomy" id="2483200"/>
    <lineage>
        <taxon>Eukaryota</taxon>
        <taxon>Sar</taxon>
        <taxon>Stramenopiles</taxon>
        <taxon>Ochrophyta</taxon>
        <taxon>Pelagophyceae</taxon>
        <taxon>Pelagomonadales</taxon>
        <taxon>Pelagomonadaceae</taxon>
        <taxon>Chrysophaeum</taxon>
    </lineage>
</organism>
<comment type="caution">
    <text evidence="12">The sequence shown here is derived from an EMBL/GenBank/DDBJ whole genome shotgun (WGS) entry which is preliminary data.</text>
</comment>
<reference evidence="12" key="1">
    <citation type="submission" date="2023-01" db="EMBL/GenBank/DDBJ databases">
        <title>Metagenome sequencing of chrysophaentin producing Chrysophaeum taylorii.</title>
        <authorList>
            <person name="Davison J."/>
            <person name="Bewley C."/>
        </authorList>
    </citation>
    <scope>NUCLEOTIDE SEQUENCE</scope>
    <source>
        <strain evidence="12">NIES-1699</strain>
    </source>
</reference>
<keyword evidence="6" id="KW-1015">Disulfide bond</keyword>
<dbReference type="SUPFAM" id="SSF51905">
    <property type="entry name" value="FAD/NAD(P)-binding domain"/>
    <property type="match status" value="1"/>
</dbReference>
<feature type="region of interest" description="Disordered" evidence="9">
    <location>
        <begin position="172"/>
        <end position="202"/>
    </location>
</feature>
<dbReference type="PANTHER" id="PTHR42737:SF2">
    <property type="entry name" value="GLUTATHIONE REDUCTASE"/>
    <property type="match status" value="1"/>
</dbReference>